<gene>
    <name evidence="1" type="ORF">ACFQJ6_09725</name>
</gene>
<sequence>MPTFVEEIQTVEDGNAAAFVRRLADRIETLGEALGLLEQWTEASQETRAELSSKYDTAKTLARNEIRGANDDADGDNLAAEDLLDHPDVNDQTKQRLREYSTKLFVYLEEEQSYGEARTELARSLDAELDLYKHLLPELERGETTVADAQQRIARFAREESVGPPDRTAADVLLESAVENEE</sequence>
<reference evidence="1 2" key="1">
    <citation type="journal article" date="2019" name="Int. J. Syst. Evol. Microbiol.">
        <title>The Global Catalogue of Microorganisms (GCM) 10K type strain sequencing project: providing services to taxonomists for standard genome sequencing and annotation.</title>
        <authorList>
            <consortium name="The Broad Institute Genomics Platform"/>
            <consortium name="The Broad Institute Genome Sequencing Center for Infectious Disease"/>
            <person name="Wu L."/>
            <person name="Ma J."/>
        </authorList>
    </citation>
    <scope>NUCLEOTIDE SEQUENCE [LARGE SCALE GENOMIC DNA]</scope>
    <source>
        <strain evidence="1 2">DT72</strain>
    </source>
</reference>
<organism evidence="1 2">
    <name type="scientific">Halorussus caseinilyticus</name>
    <dbReference type="NCBI Taxonomy" id="3034025"/>
    <lineage>
        <taxon>Archaea</taxon>
        <taxon>Methanobacteriati</taxon>
        <taxon>Methanobacteriota</taxon>
        <taxon>Stenosarchaea group</taxon>
        <taxon>Halobacteria</taxon>
        <taxon>Halobacteriales</taxon>
        <taxon>Haladaptataceae</taxon>
        <taxon>Halorussus</taxon>
    </lineage>
</organism>
<dbReference type="Proteomes" id="UP001596407">
    <property type="component" value="Unassembled WGS sequence"/>
</dbReference>
<name>A0ABD5WIC6_9EURY</name>
<proteinExistence type="predicted"/>
<dbReference type="RefSeq" id="WP_276281804.1">
    <property type="nucleotide sequence ID" value="NZ_CP119809.1"/>
</dbReference>
<accession>A0ABD5WIC6</accession>
<dbReference type="GeneID" id="79303026"/>
<keyword evidence="2" id="KW-1185">Reference proteome</keyword>
<evidence type="ECO:0000313" key="2">
    <source>
        <dbReference type="Proteomes" id="UP001596407"/>
    </source>
</evidence>
<protein>
    <submittedName>
        <fullName evidence="1">Uncharacterized protein</fullName>
    </submittedName>
</protein>
<dbReference type="EMBL" id="JBHSZH010000005">
    <property type="protein sequence ID" value="MFC7080352.1"/>
    <property type="molecule type" value="Genomic_DNA"/>
</dbReference>
<evidence type="ECO:0000313" key="1">
    <source>
        <dbReference type="EMBL" id="MFC7080352.1"/>
    </source>
</evidence>
<dbReference type="AlphaFoldDB" id="A0ABD5WIC6"/>
<comment type="caution">
    <text evidence="1">The sequence shown here is derived from an EMBL/GenBank/DDBJ whole genome shotgun (WGS) entry which is preliminary data.</text>
</comment>